<gene>
    <name evidence="4" type="ORF">M5X04_28010</name>
</gene>
<evidence type="ECO:0000259" key="3">
    <source>
        <dbReference type="Pfam" id="PF00107"/>
    </source>
</evidence>
<evidence type="ECO:0000256" key="1">
    <source>
        <dbReference type="ARBA" id="ARBA00022857"/>
    </source>
</evidence>
<evidence type="ECO:0000256" key="2">
    <source>
        <dbReference type="SAM" id="MobiDB-lite"/>
    </source>
</evidence>
<dbReference type="InterPro" id="IPR013149">
    <property type="entry name" value="ADH-like_C"/>
</dbReference>
<dbReference type="SUPFAM" id="SSF51735">
    <property type="entry name" value="NAD(P)-binding Rossmann-fold domains"/>
    <property type="match status" value="1"/>
</dbReference>
<dbReference type="PANTHER" id="PTHR44154">
    <property type="entry name" value="QUINONE OXIDOREDUCTASE"/>
    <property type="match status" value="1"/>
</dbReference>
<dbReference type="InterPro" id="IPR036291">
    <property type="entry name" value="NAD(P)-bd_dom_sf"/>
</dbReference>
<reference evidence="4 5" key="1">
    <citation type="submission" date="2022-05" db="EMBL/GenBank/DDBJ databases">
        <title>Genome Sequencing of Bee-Associated Microbes.</title>
        <authorList>
            <person name="Dunlap C."/>
        </authorList>
    </citation>
    <scope>NUCLEOTIDE SEQUENCE [LARGE SCALE GENOMIC DNA]</scope>
    <source>
        <strain evidence="4 5">NRRL NRS-750</strain>
    </source>
</reference>
<evidence type="ECO:0000313" key="4">
    <source>
        <dbReference type="EMBL" id="MCY9533148.1"/>
    </source>
</evidence>
<feature type="domain" description="Alcohol dehydrogenase-like C-terminal" evidence="3">
    <location>
        <begin position="21"/>
        <end position="82"/>
    </location>
</feature>
<name>A0ABT4EL45_PAEAL</name>
<keyword evidence="5" id="KW-1185">Reference proteome</keyword>
<proteinExistence type="predicted"/>
<dbReference type="EMBL" id="JAMDLY010000025">
    <property type="protein sequence ID" value="MCY9533148.1"/>
    <property type="molecule type" value="Genomic_DNA"/>
</dbReference>
<dbReference type="PANTHER" id="PTHR44154:SF1">
    <property type="entry name" value="QUINONE OXIDOREDUCTASE"/>
    <property type="match status" value="1"/>
</dbReference>
<accession>A0ABT4EL45</accession>
<feature type="region of interest" description="Disordered" evidence="2">
    <location>
        <begin position="105"/>
        <end position="124"/>
    </location>
</feature>
<comment type="caution">
    <text evidence="4">The sequence shown here is derived from an EMBL/GenBank/DDBJ whole genome shotgun (WGS) entry which is preliminary data.</text>
</comment>
<evidence type="ECO:0000313" key="5">
    <source>
        <dbReference type="Proteomes" id="UP001527090"/>
    </source>
</evidence>
<organism evidence="4 5">
    <name type="scientific">Paenibacillus alvei</name>
    <name type="common">Bacillus alvei</name>
    <dbReference type="NCBI Taxonomy" id="44250"/>
    <lineage>
        <taxon>Bacteria</taxon>
        <taxon>Bacillati</taxon>
        <taxon>Bacillota</taxon>
        <taxon>Bacilli</taxon>
        <taxon>Bacillales</taxon>
        <taxon>Paenibacillaceae</taxon>
        <taxon>Paenibacillus</taxon>
    </lineage>
</organism>
<dbReference type="Pfam" id="PF00107">
    <property type="entry name" value="ADH_zinc_N"/>
    <property type="match status" value="1"/>
</dbReference>
<dbReference type="Proteomes" id="UP001527090">
    <property type="component" value="Unassembled WGS sequence"/>
</dbReference>
<dbReference type="Gene3D" id="3.40.50.720">
    <property type="entry name" value="NAD(P)-binding Rossmann-like Domain"/>
    <property type="match status" value="1"/>
</dbReference>
<keyword evidence="1" id="KW-0521">NADP</keyword>
<dbReference type="RefSeq" id="WP_021252681.1">
    <property type="nucleotide sequence ID" value="NZ_JAMDLY010000025.1"/>
</dbReference>
<sequence>MSVPVNDPVCIYVHLSIIQVSGALHVLDHITEAFMDKIMSLTHERGSDVIIEFLANVNLETDLEIIAPYGRIVVVGNRGSLERSYYPLIKDQIIRRKGRLPTNRKELFPAAGNAKKKKRRKMSN</sequence>
<dbReference type="InterPro" id="IPR051603">
    <property type="entry name" value="Zinc-ADH_QOR/CCCR"/>
</dbReference>
<protein>
    <submittedName>
        <fullName evidence="4">Zinc-binding dehydrogenase</fullName>
    </submittedName>
</protein>
<feature type="compositionally biased region" description="Basic residues" evidence="2">
    <location>
        <begin position="114"/>
        <end position="124"/>
    </location>
</feature>